<dbReference type="InterPro" id="IPR016732">
    <property type="entry name" value="UCP018688"/>
</dbReference>
<dbReference type="AlphaFoldDB" id="A0A4P8XW58"/>
<feature type="domain" description="Phosphatidylglycerol lysyltransferase C-terminal" evidence="1">
    <location>
        <begin position="28"/>
        <end position="292"/>
    </location>
</feature>
<dbReference type="Gene3D" id="3.40.630.30">
    <property type="match status" value="1"/>
</dbReference>
<protein>
    <submittedName>
        <fullName evidence="2">DUF2156 domain-containing protein</fullName>
    </submittedName>
</protein>
<organism evidence="2 3">
    <name type="scientific">Ruminococcus bovis</name>
    <dbReference type="NCBI Taxonomy" id="2564099"/>
    <lineage>
        <taxon>Bacteria</taxon>
        <taxon>Bacillati</taxon>
        <taxon>Bacillota</taxon>
        <taxon>Clostridia</taxon>
        <taxon>Eubacteriales</taxon>
        <taxon>Oscillospiraceae</taxon>
        <taxon>Ruminococcus</taxon>
    </lineage>
</organism>
<dbReference type="OrthoDB" id="9765580at2"/>
<evidence type="ECO:0000313" key="2">
    <source>
        <dbReference type="EMBL" id="QCT07375.1"/>
    </source>
</evidence>
<dbReference type="Pfam" id="PF09924">
    <property type="entry name" value="LPG_synthase_C"/>
    <property type="match status" value="1"/>
</dbReference>
<accession>A0A4P8XW58</accession>
<dbReference type="KEGG" id="ruj:E5Z56_08400"/>
<keyword evidence="3" id="KW-1185">Reference proteome</keyword>
<dbReference type="InterPro" id="IPR024320">
    <property type="entry name" value="LPG_synthase_C"/>
</dbReference>
<dbReference type="SUPFAM" id="SSF55729">
    <property type="entry name" value="Acyl-CoA N-acyltransferases (Nat)"/>
    <property type="match status" value="2"/>
</dbReference>
<evidence type="ECO:0000313" key="3">
    <source>
        <dbReference type="Proteomes" id="UP000301475"/>
    </source>
</evidence>
<dbReference type="PANTHER" id="PTHR41373">
    <property type="entry name" value="DUF2156 DOMAIN-CONTAINING PROTEIN"/>
    <property type="match status" value="1"/>
</dbReference>
<evidence type="ECO:0000259" key="1">
    <source>
        <dbReference type="Pfam" id="PF09924"/>
    </source>
</evidence>
<dbReference type="PANTHER" id="PTHR41373:SF1">
    <property type="entry name" value="PHOSPHATIDYLGLYCEROL LYSYLTRANSFERASE C-TERMINAL DOMAIN-CONTAINING PROTEIN"/>
    <property type="match status" value="1"/>
</dbReference>
<dbReference type="EMBL" id="CP039381">
    <property type="protein sequence ID" value="QCT07375.1"/>
    <property type="molecule type" value="Genomic_DNA"/>
</dbReference>
<gene>
    <name evidence="2" type="ORF">E5Z56_08400</name>
</gene>
<sequence length="296" mass="34775">MLEFRKPKIEDKEKYQNALDKTNFMDGECSFANTYMWSEHYDTRIAFKNDFVFRCYFEDDKPVGYTIPFGGEDLKWAVEEILQDAKDRNATEFELGLLTEEVKEKLETLFPNKFEFTENRDDADYIYLQEDLANLSGKKYHGKRNHISQFKRANPDYVYEPLTREHYSDALLIAAKWASDRNEIDGEEYGADYVAIEDCFLHFHELDLFGGIIYVDNKAVAMTVASKIRDGICDVHFEKSIIDNGYPVINNEFVKTLTDFKYINREEDMGLEDLRKSKLSYKPNIILMKYNAKVKQ</sequence>
<dbReference type="RefSeq" id="WP_138157400.1">
    <property type="nucleotide sequence ID" value="NZ_CP039381.1"/>
</dbReference>
<dbReference type="Proteomes" id="UP000301475">
    <property type="component" value="Chromosome"/>
</dbReference>
<name>A0A4P8XW58_9FIRM</name>
<dbReference type="InterPro" id="IPR016181">
    <property type="entry name" value="Acyl_CoA_acyltransferase"/>
</dbReference>
<proteinExistence type="predicted"/>
<reference evidence="2 3" key="1">
    <citation type="submission" date="2019-04" db="EMBL/GenBank/DDBJ databases">
        <authorList>
            <person name="Embree M."/>
            <person name="Gaffney J.R."/>
        </authorList>
    </citation>
    <scope>NUCLEOTIDE SEQUENCE [LARGE SCALE GENOMIC DNA]</scope>
    <source>
        <strain evidence="2 3">JE7A12</strain>
    </source>
</reference>
<dbReference type="PIRSF" id="PIRSF018688">
    <property type="entry name" value="UCP018688"/>
    <property type="match status" value="1"/>
</dbReference>